<keyword evidence="4" id="KW-0808">Transferase</keyword>
<dbReference type="InterPro" id="IPR017441">
    <property type="entry name" value="Protein_kinase_ATP_BS"/>
</dbReference>
<protein>
    <recommendedName>
        <fullName evidence="6">Protein kinase domain-containing protein</fullName>
    </recommendedName>
</protein>
<comment type="similarity">
    <text evidence="4">Belongs to the protein kinase superfamily.</text>
</comment>
<dbReference type="PANTHER" id="PTHR24348:SF72">
    <property type="entry name" value="SERINE_THREONINE PROTEIN KINASE"/>
    <property type="match status" value="1"/>
</dbReference>
<dbReference type="PROSITE" id="PS00108">
    <property type="entry name" value="PROTEIN_KINASE_ST"/>
    <property type="match status" value="1"/>
</dbReference>
<dbReference type="InterPro" id="IPR008271">
    <property type="entry name" value="Ser/Thr_kinase_AS"/>
</dbReference>
<dbReference type="EMBL" id="JAPFFF010000005">
    <property type="protein sequence ID" value="KAK8888666.1"/>
    <property type="molecule type" value="Genomic_DNA"/>
</dbReference>
<evidence type="ECO:0000313" key="7">
    <source>
        <dbReference type="EMBL" id="KAK8888666.1"/>
    </source>
</evidence>
<evidence type="ECO:0000256" key="1">
    <source>
        <dbReference type="ARBA" id="ARBA00022741"/>
    </source>
</evidence>
<feature type="compositionally biased region" description="Low complexity" evidence="5">
    <location>
        <begin position="8"/>
        <end position="18"/>
    </location>
</feature>
<keyword evidence="1 3" id="KW-0547">Nucleotide-binding</keyword>
<dbReference type="SMART" id="SM00220">
    <property type="entry name" value="S_TKc"/>
    <property type="match status" value="1"/>
</dbReference>
<evidence type="ECO:0000256" key="4">
    <source>
        <dbReference type="RuleBase" id="RU000304"/>
    </source>
</evidence>
<evidence type="ECO:0000259" key="6">
    <source>
        <dbReference type="PROSITE" id="PS50011"/>
    </source>
</evidence>
<dbReference type="Gene3D" id="1.10.510.10">
    <property type="entry name" value="Transferase(Phosphotransferase) domain 1"/>
    <property type="match status" value="1"/>
</dbReference>
<organism evidence="7 8">
    <name type="scientific">Tritrichomonas musculus</name>
    <dbReference type="NCBI Taxonomy" id="1915356"/>
    <lineage>
        <taxon>Eukaryota</taxon>
        <taxon>Metamonada</taxon>
        <taxon>Parabasalia</taxon>
        <taxon>Tritrichomonadida</taxon>
        <taxon>Tritrichomonadidae</taxon>
        <taxon>Tritrichomonas</taxon>
    </lineage>
</organism>
<name>A0ABR2KD49_9EUKA</name>
<keyword evidence="4" id="KW-0418">Kinase</keyword>
<gene>
    <name evidence="7" type="ORF">M9Y10_033400</name>
</gene>
<dbReference type="SUPFAM" id="SSF56112">
    <property type="entry name" value="Protein kinase-like (PK-like)"/>
    <property type="match status" value="1"/>
</dbReference>
<reference evidence="7 8" key="1">
    <citation type="submission" date="2024-04" db="EMBL/GenBank/DDBJ databases">
        <title>Tritrichomonas musculus Genome.</title>
        <authorList>
            <person name="Alves-Ferreira E."/>
            <person name="Grigg M."/>
            <person name="Lorenzi H."/>
            <person name="Galac M."/>
        </authorList>
    </citation>
    <scope>NUCLEOTIDE SEQUENCE [LARGE SCALE GENOMIC DNA]</scope>
    <source>
        <strain evidence="7 8">EAF2021</strain>
    </source>
</reference>
<feature type="binding site" evidence="3">
    <location>
        <position position="70"/>
    </location>
    <ligand>
        <name>ATP</name>
        <dbReference type="ChEBI" id="CHEBI:30616"/>
    </ligand>
</feature>
<evidence type="ECO:0000256" key="3">
    <source>
        <dbReference type="PROSITE-ProRule" id="PRU10141"/>
    </source>
</evidence>
<feature type="region of interest" description="Disordered" evidence="5">
    <location>
        <begin position="1"/>
        <end position="29"/>
    </location>
</feature>
<dbReference type="Proteomes" id="UP001470230">
    <property type="component" value="Unassembled WGS sequence"/>
</dbReference>
<sequence>MSEDPPSFKKMSSSFSWSTKIGESKETRHKKVKKHKQVNQYLLLTELGEGSFSKVYLGQDQSTLKYYALKRVFLMELSKTSSGIQQLETEIEIMRKIKHPNIISLREVIHVVEDSLVYIVIEFADCGNLSSVLESGFKFTPEQIQNIFAQVISGISFLHQNCIVHQDIKPSNILIKSNGRVLISDFGIGHSFAYAAMVVGTPAYQAPEVIDDSEIFDLSSENLSNFEEDISSENSNVTPGEEDVWSLGVTLYELVFHDLPFYGGNVFEIVRSIVMTDELDPPGPCDPTLWDLITKMLTVDPKKRITMQEIMEHPYLANASTEKNVIEGLKAFVPPVLEPDAKIKHIKGIVCNENYSFYSSEKPQSILLDGLEGVVY</sequence>
<dbReference type="PROSITE" id="PS00107">
    <property type="entry name" value="PROTEIN_KINASE_ATP"/>
    <property type="match status" value="1"/>
</dbReference>
<comment type="caution">
    <text evidence="7">The sequence shown here is derived from an EMBL/GenBank/DDBJ whole genome shotgun (WGS) entry which is preliminary data.</text>
</comment>
<keyword evidence="4" id="KW-0723">Serine/threonine-protein kinase</keyword>
<evidence type="ECO:0000313" key="8">
    <source>
        <dbReference type="Proteomes" id="UP001470230"/>
    </source>
</evidence>
<evidence type="ECO:0000256" key="5">
    <source>
        <dbReference type="SAM" id="MobiDB-lite"/>
    </source>
</evidence>
<dbReference type="InterPro" id="IPR045269">
    <property type="entry name" value="Atg1-like"/>
</dbReference>
<dbReference type="CDD" id="cd14008">
    <property type="entry name" value="STKc_LKB1_CaMKK"/>
    <property type="match status" value="1"/>
</dbReference>
<proteinExistence type="inferred from homology"/>
<dbReference type="PROSITE" id="PS50011">
    <property type="entry name" value="PROTEIN_KINASE_DOM"/>
    <property type="match status" value="1"/>
</dbReference>
<dbReference type="InterPro" id="IPR011009">
    <property type="entry name" value="Kinase-like_dom_sf"/>
</dbReference>
<dbReference type="InterPro" id="IPR000719">
    <property type="entry name" value="Prot_kinase_dom"/>
</dbReference>
<feature type="domain" description="Protein kinase" evidence="6">
    <location>
        <begin position="41"/>
        <end position="316"/>
    </location>
</feature>
<dbReference type="PANTHER" id="PTHR24348">
    <property type="entry name" value="SERINE/THREONINE-PROTEIN KINASE UNC-51-RELATED"/>
    <property type="match status" value="1"/>
</dbReference>
<dbReference type="Pfam" id="PF00069">
    <property type="entry name" value="Pkinase"/>
    <property type="match status" value="1"/>
</dbReference>
<evidence type="ECO:0000256" key="2">
    <source>
        <dbReference type="ARBA" id="ARBA00022840"/>
    </source>
</evidence>
<keyword evidence="2 3" id="KW-0067">ATP-binding</keyword>
<keyword evidence="8" id="KW-1185">Reference proteome</keyword>
<accession>A0ABR2KD49</accession>